<evidence type="ECO:0000313" key="1">
    <source>
        <dbReference type="EMBL" id="RNF04012.1"/>
    </source>
</evidence>
<name>A0A3R7KCY0_TRYRA</name>
<feature type="non-terminal residue" evidence="1">
    <location>
        <position position="343"/>
    </location>
</feature>
<dbReference type="RefSeq" id="XP_029237848.1">
    <property type="nucleotide sequence ID" value="XM_029382341.1"/>
</dbReference>
<dbReference type="GeneID" id="40329395"/>
<dbReference type="Proteomes" id="UP000283634">
    <property type="component" value="Unassembled WGS sequence"/>
</dbReference>
<comment type="caution">
    <text evidence="1">The sequence shown here is derived from an EMBL/GenBank/DDBJ whole genome shotgun (WGS) entry which is preliminary data.</text>
</comment>
<proteinExistence type="predicted"/>
<sequence length="343" mass="37326">MVLSIKSVLYGAHVAPPHEGASSVDVDARKGDVVLRDGLTGASRFRFDSVTYHPFHATLYESVLARRVAENFGGGCPYACDAPPYSMHAAIIHGSPRRHSEELFHAVVLLTVGHALDVLAETSVGHVQLHYSMARVYSWGVTDVLNQQVVANRPVGIYTHAGNKRCRPQLQHNVVSSRNDAGLATLLKQACAVPEGHSCIVFSLFAKVAGMSASGVFTIALLPQLSQGNLVFQVDMHVLRDLISGHPAPHDKPCWLLHHLMPSREVRSLAMITCIAGDHTLHQENYHNCVYGSRSLGESVGDVADCHLCQGSNTLWGCIGLFPSRQPVQFDGTRRFCSPLETL</sequence>
<dbReference type="EMBL" id="MKGL01000176">
    <property type="protein sequence ID" value="RNF04012.1"/>
    <property type="molecule type" value="Genomic_DNA"/>
</dbReference>
<keyword evidence="2" id="KW-1185">Reference proteome</keyword>
<organism evidence="1 2">
    <name type="scientific">Trypanosoma rangeli</name>
    <dbReference type="NCBI Taxonomy" id="5698"/>
    <lineage>
        <taxon>Eukaryota</taxon>
        <taxon>Discoba</taxon>
        <taxon>Euglenozoa</taxon>
        <taxon>Kinetoplastea</taxon>
        <taxon>Metakinetoplastina</taxon>
        <taxon>Trypanosomatida</taxon>
        <taxon>Trypanosomatidae</taxon>
        <taxon>Trypanosoma</taxon>
        <taxon>Herpetosoma</taxon>
    </lineage>
</organism>
<accession>A0A3R7KCY0</accession>
<gene>
    <name evidence="1" type="ORF">TraAM80_05462</name>
</gene>
<dbReference type="OrthoDB" id="250673at2759"/>
<protein>
    <submittedName>
        <fullName evidence="1">Uncharacterized protein</fullName>
    </submittedName>
</protein>
<evidence type="ECO:0000313" key="2">
    <source>
        <dbReference type="Proteomes" id="UP000283634"/>
    </source>
</evidence>
<reference evidence="1 2" key="1">
    <citation type="journal article" date="2018" name="BMC Genomics">
        <title>Genomic comparison of Trypanosoma conorhini and Trypanosoma rangeli to Trypanosoma cruzi strains of high and low virulence.</title>
        <authorList>
            <person name="Bradwell K.R."/>
            <person name="Koparde V.N."/>
            <person name="Matveyev A.V."/>
            <person name="Serrano M.G."/>
            <person name="Alves J.M."/>
            <person name="Parikh H."/>
            <person name="Huang B."/>
            <person name="Lee V."/>
            <person name="Espinosa-Alvarez O."/>
            <person name="Ortiz P.A."/>
            <person name="Costa-Martins A.G."/>
            <person name="Teixeira M.M."/>
            <person name="Buck G.A."/>
        </authorList>
    </citation>
    <scope>NUCLEOTIDE SEQUENCE [LARGE SCALE GENOMIC DNA]</scope>
    <source>
        <strain evidence="1 2">AM80</strain>
    </source>
</reference>
<dbReference type="AlphaFoldDB" id="A0A3R7KCY0"/>